<dbReference type="SUPFAM" id="SSF53098">
    <property type="entry name" value="Ribonuclease H-like"/>
    <property type="match status" value="1"/>
</dbReference>
<evidence type="ECO:0000313" key="9">
    <source>
        <dbReference type="EMBL" id="KAG6529748.1"/>
    </source>
</evidence>
<evidence type="ECO:0000256" key="1">
    <source>
        <dbReference type="ARBA" id="ARBA00000077"/>
    </source>
</evidence>
<name>A0A8J5HRM7_ZINOF</name>
<evidence type="ECO:0000256" key="4">
    <source>
        <dbReference type="ARBA" id="ARBA00022759"/>
    </source>
</evidence>
<comment type="catalytic activity">
    <reaction evidence="1 7">
        <text>Endonucleolytic cleavage to 5'-phosphomonoester.</text>
        <dbReference type="EC" id="3.1.26.4"/>
    </reaction>
</comment>
<sequence>MPSVAVAVLFSSHSAIREFLPQFLVLESVATWVEKGGCLLLLLPSEMDCEALHNGQAGRGPMVYGCLYCAKSYQKTLATLNFADSKTHKKEKREKLFENLKLDDSIGWEVDVIDPRELSAKMLKRTKINLNDISHNSAMGLVKRLLDVGVLLTEVKHMLSN</sequence>
<dbReference type="EC" id="3.1.26.4" evidence="7"/>
<reference evidence="9 10" key="1">
    <citation type="submission" date="2020-08" db="EMBL/GenBank/DDBJ databases">
        <title>Plant Genome Project.</title>
        <authorList>
            <person name="Zhang R.-G."/>
        </authorList>
    </citation>
    <scope>NUCLEOTIDE SEQUENCE [LARGE SCALE GENOMIC DNA]</scope>
    <source>
        <tissue evidence="9">Rhizome</tissue>
    </source>
</reference>
<evidence type="ECO:0000313" key="10">
    <source>
        <dbReference type="Proteomes" id="UP000734854"/>
    </source>
</evidence>
<keyword evidence="10" id="KW-1185">Reference proteome</keyword>
<comment type="caution">
    <text evidence="9">The sequence shown here is derived from an EMBL/GenBank/DDBJ whole genome shotgun (WGS) entry which is preliminary data.</text>
</comment>
<comment type="function">
    <text evidence="7">Endonuclease that specifically degrades the RNA of RNA-DNA hybrids.</text>
</comment>
<dbReference type="AlphaFoldDB" id="A0A8J5HRM7"/>
<dbReference type="EMBL" id="JACMSC010000003">
    <property type="protein sequence ID" value="KAG6529748.1"/>
    <property type="molecule type" value="Genomic_DNA"/>
</dbReference>
<feature type="domain" description="RNase H type-2" evidence="8">
    <location>
        <begin position="45"/>
        <end position="161"/>
    </location>
</feature>
<evidence type="ECO:0000256" key="6">
    <source>
        <dbReference type="PROSITE-ProRule" id="PRU01319"/>
    </source>
</evidence>
<organism evidence="9 10">
    <name type="scientific">Zingiber officinale</name>
    <name type="common">Ginger</name>
    <name type="synonym">Amomum zingiber</name>
    <dbReference type="NCBI Taxonomy" id="94328"/>
    <lineage>
        <taxon>Eukaryota</taxon>
        <taxon>Viridiplantae</taxon>
        <taxon>Streptophyta</taxon>
        <taxon>Embryophyta</taxon>
        <taxon>Tracheophyta</taxon>
        <taxon>Spermatophyta</taxon>
        <taxon>Magnoliopsida</taxon>
        <taxon>Liliopsida</taxon>
        <taxon>Zingiberales</taxon>
        <taxon>Zingiberaceae</taxon>
        <taxon>Zingiber</taxon>
    </lineage>
</organism>
<evidence type="ECO:0000256" key="5">
    <source>
        <dbReference type="ARBA" id="ARBA00022801"/>
    </source>
</evidence>
<dbReference type="GO" id="GO:0003723">
    <property type="term" value="F:RNA binding"/>
    <property type="evidence" value="ECO:0007669"/>
    <property type="project" value="UniProtKB-UniRule"/>
</dbReference>
<dbReference type="Proteomes" id="UP000734854">
    <property type="component" value="Unassembled WGS sequence"/>
</dbReference>
<comment type="caution">
    <text evidence="6">Lacks conserved residue(s) required for the propagation of feature annotation.</text>
</comment>
<keyword evidence="5 7" id="KW-0378">Hydrolase</keyword>
<dbReference type="GO" id="GO:0043137">
    <property type="term" value="P:DNA replication, removal of RNA primer"/>
    <property type="evidence" value="ECO:0007669"/>
    <property type="project" value="TreeGrafter"/>
</dbReference>
<evidence type="ECO:0000256" key="3">
    <source>
        <dbReference type="ARBA" id="ARBA00022723"/>
    </source>
</evidence>
<dbReference type="PANTHER" id="PTHR10954">
    <property type="entry name" value="RIBONUCLEASE H2 SUBUNIT A"/>
    <property type="match status" value="1"/>
</dbReference>
<dbReference type="InterPro" id="IPR024567">
    <property type="entry name" value="RNase_HII/HIII_dom"/>
</dbReference>
<comment type="similarity">
    <text evidence="7">Belongs to the RNase HII family.</text>
</comment>
<protein>
    <recommendedName>
        <fullName evidence="7">Ribonuclease</fullName>
        <ecNumber evidence="7">3.1.26.4</ecNumber>
    </recommendedName>
</protein>
<dbReference type="Gene3D" id="3.30.420.10">
    <property type="entry name" value="Ribonuclease H-like superfamily/Ribonuclease H"/>
    <property type="match status" value="1"/>
</dbReference>
<dbReference type="InterPro" id="IPR036397">
    <property type="entry name" value="RNaseH_sf"/>
</dbReference>
<accession>A0A8J5HRM7</accession>
<dbReference type="PANTHER" id="PTHR10954:SF7">
    <property type="entry name" value="RIBONUCLEASE H2 SUBUNIT A"/>
    <property type="match status" value="1"/>
</dbReference>
<proteinExistence type="inferred from homology"/>
<dbReference type="GO" id="GO:0006298">
    <property type="term" value="P:mismatch repair"/>
    <property type="evidence" value="ECO:0007669"/>
    <property type="project" value="TreeGrafter"/>
</dbReference>
<dbReference type="InterPro" id="IPR001352">
    <property type="entry name" value="RNase_HII/HIII"/>
</dbReference>
<evidence type="ECO:0000256" key="2">
    <source>
        <dbReference type="ARBA" id="ARBA00022722"/>
    </source>
</evidence>
<keyword evidence="4 7" id="KW-0255">Endonuclease</keyword>
<dbReference type="GO" id="GO:0046872">
    <property type="term" value="F:metal ion binding"/>
    <property type="evidence" value="ECO:0007669"/>
    <property type="project" value="UniProtKB-KW"/>
</dbReference>
<gene>
    <name evidence="9" type="ORF">ZIOFF_011962</name>
</gene>
<dbReference type="GO" id="GO:0004523">
    <property type="term" value="F:RNA-DNA hybrid ribonuclease activity"/>
    <property type="evidence" value="ECO:0007669"/>
    <property type="project" value="UniProtKB-EC"/>
</dbReference>
<dbReference type="Pfam" id="PF01351">
    <property type="entry name" value="RNase_HII"/>
    <property type="match status" value="1"/>
</dbReference>
<dbReference type="GO" id="GO:0032299">
    <property type="term" value="C:ribonuclease H2 complex"/>
    <property type="evidence" value="ECO:0007669"/>
    <property type="project" value="TreeGrafter"/>
</dbReference>
<evidence type="ECO:0000256" key="7">
    <source>
        <dbReference type="RuleBase" id="RU003515"/>
    </source>
</evidence>
<keyword evidence="3" id="KW-0479">Metal-binding</keyword>
<evidence type="ECO:0000259" key="8">
    <source>
        <dbReference type="PROSITE" id="PS51975"/>
    </source>
</evidence>
<dbReference type="InterPro" id="IPR012337">
    <property type="entry name" value="RNaseH-like_sf"/>
</dbReference>
<keyword evidence="2 7" id="KW-0540">Nuclease</keyword>
<dbReference type="PROSITE" id="PS51975">
    <property type="entry name" value="RNASE_H_2"/>
    <property type="match status" value="1"/>
</dbReference>